<feature type="binding site" evidence="2">
    <location>
        <position position="429"/>
    </location>
    <ligand>
        <name>Zn(2+)</name>
        <dbReference type="ChEBI" id="CHEBI:29105"/>
        <label>2</label>
    </ligand>
</feature>
<protein>
    <submittedName>
        <fullName evidence="5">Alkaline phosphatase</fullName>
    </submittedName>
</protein>
<dbReference type="SUPFAM" id="SSF53649">
    <property type="entry name" value="Alkaline phosphatase-like"/>
    <property type="match status" value="1"/>
</dbReference>
<feature type="binding site" evidence="2">
    <location>
        <position position="243"/>
    </location>
    <ligand>
        <name>Mg(2+)</name>
        <dbReference type="ChEBI" id="CHEBI:18420"/>
    </ligand>
</feature>
<feature type="binding site" evidence="2">
    <location>
        <position position="135"/>
    </location>
    <ligand>
        <name>Zn(2+)</name>
        <dbReference type="ChEBI" id="CHEBI:29105"/>
        <label>2</label>
    </ligand>
</feature>
<keyword evidence="2" id="KW-0479">Metal-binding</keyword>
<dbReference type="KEGG" id="pye:A6J80_14810"/>
<dbReference type="CDD" id="cd16012">
    <property type="entry name" value="ALP"/>
    <property type="match status" value="1"/>
</dbReference>
<accession>A0A1V0GUW2</accession>
<dbReference type="InterPro" id="IPR017850">
    <property type="entry name" value="Alkaline_phosphatase_core_sf"/>
</dbReference>
<feature type="chain" id="PRO_5012052859" evidence="4">
    <location>
        <begin position="21"/>
        <end position="584"/>
    </location>
</feature>
<comment type="cofactor">
    <cofactor evidence="2">
        <name>Mg(2+)</name>
        <dbReference type="ChEBI" id="CHEBI:18420"/>
    </cofactor>
    <text evidence="2">Binds 1 Mg(2+) ion.</text>
</comment>
<feature type="signal peptide" evidence="4">
    <location>
        <begin position="1"/>
        <end position="20"/>
    </location>
</feature>
<feature type="binding site" evidence="2">
    <location>
        <position position="245"/>
    </location>
    <ligand>
        <name>Mg(2+)</name>
        <dbReference type="ChEBI" id="CHEBI:18420"/>
    </ligand>
</feature>
<feature type="binding site" evidence="2">
    <location>
        <position position="135"/>
    </location>
    <ligand>
        <name>Mg(2+)</name>
        <dbReference type="ChEBI" id="CHEBI:18420"/>
    </ligand>
</feature>
<feature type="binding site" evidence="2">
    <location>
        <position position="387"/>
    </location>
    <ligand>
        <name>Zn(2+)</name>
        <dbReference type="ChEBI" id="CHEBI:29105"/>
        <label>2</label>
    </ligand>
</feature>
<keyword evidence="4" id="KW-0732">Signal</keyword>
<evidence type="ECO:0000256" key="2">
    <source>
        <dbReference type="PIRSR" id="PIRSR601952-2"/>
    </source>
</evidence>
<dbReference type="STRING" id="147645.A6J80_14810"/>
<feature type="binding site" evidence="2">
    <location>
        <position position="391"/>
    </location>
    <ligand>
        <name>Zn(2+)</name>
        <dbReference type="ChEBI" id="CHEBI:29105"/>
        <label>2</label>
    </ligand>
</feature>
<dbReference type="eggNOG" id="COG1785">
    <property type="taxonomic scope" value="Bacteria"/>
</dbReference>
<dbReference type="PRINTS" id="PR00113">
    <property type="entry name" value="ALKPHPHTASE"/>
</dbReference>
<dbReference type="RefSeq" id="WP_080622006.1">
    <property type="nucleotide sequence ID" value="NZ_CAWMZI010000001.1"/>
</dbReference>
<dbReference type="Pfam" id="PF00245">
    <property type="entry name" value="Alk_phosphatase"/>
    <property type="match status" value="1"/>
</dbReference>
<sequence length="584" mass="62750">MRALITALAATTMFTPVAQAATIMPLDRATILAASPFDFKVELDAVHPETEIAVTVNGQPYAEVFGKPADYVAEEKDEDGKVLGSALILRGLALAQAGDYTVEVKAGDESKTVTWTVYATPETAKAKNVIFMVADGLSVAHRTAARIMSKGMTEGKADGRLAMDDLDHMAFIGTSSTHSIATDSANTMSAYMTGHKSRVNALGVYADRTAPSQDDPKVETIAEALRRTGGRSVGVVTTSELQDATPAAVVAHTRKRADKADIVGMFYQVQPEVMLGGGSAYFLKSDVPGSKRKDDQDYVQMFRDAGYALATDAAELDAARGTNSGKILGLFHTGNMDTWLDRNQLKKGTVDKFPNQPGLVEMTEAALDQLSRDEDGFFLMVEAASVDKMSHPLDWDRAVVETIEFDKAVAVARDFAAQHPDTLVVVTGDHTHGVSIIGTIDDDKDVADAREKVGVYDDAGFPNYVDENADGFPDAINPSRRLAIFSSNFPDYYETWSPKLDGPFVPAIQNDKGEYVANEAYKDLPGAVLRVGNLPRENDTGVHAVDDIVLQATGPGAEAFKGYMEQSDVYRVLAEAMALGAPAQ</sequence>
<evidence type="ECO:0000256" key="4">
    <source>
        <dbReference type="SAM" id="SignalP"/>
    </source>
</evidence>
<dbReference type="GO" id="GO:0046872">
    <property type="term" value="F:metal ion binding"/>
    <property type="evidence" value="ECO:0007669"/>
    <property type="project" value="UniProtKB-KW"/>
</dbReference>
<proteinExistence type="inferred from homology"/>
<evidence type="ECO:0000256" key="1">
    <source>
        <dbReference type="PIRSR" id="PIRSR601952-1"/>
    </source>
</evidence>
<feature type="binding site" evidence="2">
    <location>
        <position position="382"/>
    </location>
    <ligand>
        <name>Mg(2+)</name>
        <dbReference type="ChEBI" id="CHEBI:18420"/>
    </ligand>
</feature>
<feature type="binding site" evidence="2">
    <location>
        <position position="430"/>
    </location>
    <ligand>
        <name>Zn(2+)</name>
        <dbReference type="ChEBI" id="CHEBI:29105"/>
        <label>2</label>
    </ligand>
</feature>
<dbReference type="SMART" id="SM00098">
    <property type="entry name" value="alkPPc"/>
    <property type="match status" value="1"/>
</dbReference>
<evidence type="ECO:0000256" key="3">
    <source>
        <dbReference type="RuleBase" id="RU003946"/>
    </source>
</evidence>
<dbReference type="EMBL" id="CP020442">
    <property type="protein sequence ID" value="ARC37469.1"/>
    <property type="molecule type" value="Genomic_DNA"/>
</dbReference>
<keyword evidence="6" id="KW-1185">Reference proteome</keyword>
<comment type="similarity">
    <text evidence="3">Belongs to the alkaline phosphatase family.</text>
</comment>
<evidence type="ECO:0000313" key="5">
    <source>
        <dbReference type="EMBL" id="ARC37469.1"/>
    </source>
</evidence>
<dbReference type="GO" id="GO:0004035">
    <property type="term" value="F:alkaline phosphatase activity"/>
    <property type="evidence" value="ECO:0007669"/>
    <property type="project" value="TreeGrafter"/>
</dbReference>
<comment type="cofactor">
    <cofactor evidence="2">
        <name>Zn(2+)</name>
        <dbReference type="ChEBI" id="CHEBI:29105"/>
    </cofactor>
    <text evidence="2">Binds 2 Zn(2+) ions.</text>
</comment>
<feature type="active site" description="Phosphoserine intermediate" evidence="1">
    <location>
        <position position="184"/>
    </location>
</feature>
<evidence type="ECO:0000313" key="6">
    <source>
        <dbReference type="Proteomes" id="UP000191257"/>
    </source>
</evidence>
<organism evidence="5 6">
    <name type="scientific">Paracoccus yeei</name>
    <dbReference type="NCBI Taxonomy" id="147645"/>
    <lineage>
        <taxon>Bacteria</taxon>
        <taxon>Pseudomonadati</taxon>
        <taxon>Pseudomonadota</taxon>
        <taxon>Alphaproteobacteria</taxon>
        <taxon>Rhodobacterales</taxon>
        <taxon>Paracoccaceae</taxon>
        <taxon>Paracoccus</taxon>
    </lineage>
</organism>
<gene>
    <name evidence="5" type="ORF">A6J80_14810</name>
</gene>
<feature type="binding site" evidence="2">
    <location>
        <position position="543"/>
    </location>
    <ligand>
        <name>Zn(2+)</name>
        <dbReference type="ChEBI" id="CHEBI:29105"/>
        <label>2</label>
    </ligand>
</feature>
<dbReference type="PANTHER" id="PTHR11596">
    <property type="entry name" value="ALKALINE PHOSPHATASE"/>
    <property type="match status" value="1"/>
</dbReference>
<reference evidence="5" key="1">
    <citation type="submission" date="2017-12" db="EMBL/GenBank/DDBJ databases">
        <title>FDA dAtabase for Regulatory Grade micrObial Sequences (FDA-ARGOS): Supporting development and validation of Infectious Disease Dx tests.</title>
        <authorList>
            <person name="Campos J."/>
            <person name="Goldberg B."/>
            <person name="Tallon L."/>
            <person name="Sadzewicz L."/>
            <person name="Sengamalay N."/>
            <person name="Ott S."/>
            <person name="Godinez A."/>
            <person name="Nagaraj S."/>
            <person name="Vyas G."/>
            <person name="Aluvathingal J."/>
            <person name="Nadendla S."/>
            <person name="Geyer C."/>
            <person name="Nandy P."/>
            <person name="Hobson J."/>
            <person name="Sichtig H."/>
        </authorList>
    </citation>
    <scope>NUCLEOTIDE SEQUENCE</scope>
    <source>
        <strain evidence="5">FDAARGOS_252</strain>
    </source>
</reference>
<name>A0A1V0GUW2_9RHOB</name>
<dbReference type="PANTHER" id="PTHR11596:SF72">
    <property type="entry name" value="ALKALINE PHOSPHATASE"/>
    <property type="match status" value="1"/>
</dbReference>
<keyword evidence="2" id="KW-0862">Zinc</keyword>
<keyword evidence="2" id="KW-0460">Magnesium</keyword>
<dbReference type="Proteomes" id="UP000191257">
    <property type="component" value="Chromosome"/>
</dbReference>
<dbReference type="Gene3D" id="3.40.720.10">
    <property type="entry name" value="Alkaline Phosphatase, subunit A"/>
    <property type="match status" value="1"/>
</dbReference>
<dbReference type="AlphaFoldDB" id="A0A1V0GUW2"/>
<dbReference type="InterPro" id="IPR001952">
    <property type="entry name" value="Alkaline_phosphatase"/>
</dbReference>